<protein>
    <recommendedName>
        <fullName evidence="2">2EXR domain-containing protein</fullName>
    </recommendedName>
</protein>
<sequence length="336" mass="37389">MTTLTITSQVTAGTSPLPTAEVKVSFEWIIHALASMDAVSAQPSSRQQSQPIEVTAGIASLKQGVISQDRRESSVNPKPLGGDLNPRQMRRTVVIRACQRDTSQKYFLARLHCKRNLEQIGGECPPRAKRPCTKATVLSCADATESEAITSAAEEAPTKCRLLRLPAEIRNMIWRFAVVSPEQLNIVGDSPQQPALARTCRQIRNECLRFFYRENSFACTIYNYDPVNFKRYRKVGDKYGLSTVLLTHRHDPNASREFLRSNLLSWLEGTVRGDTAPLGYSAGHSEESFTWDKLSHRIVKVFNIARNLRAANVDLAISKDILSNALDAAGICGEKR</sequence>
<organism evidence="3 4">
    <name type="scientific">Verruconis gallopava</name>
    <dbReference type="NCBI Taxonomy" id="253628"/>
    <lineage>
        <taxon>Eukaryota</taxon>
        <taxon>Fungi</taxon>
        <taxon>Dikarya</taxon>
        <taxon>Ascomycota</taxon>
        <taxon>Pezizomycotina</taxon>
        <taxon>Dothideomycetes</taxon>
        <taxon>Pleosporomycetidae</taxon>
        <taxon>Venturiales</taxon>
        <taxon>Sympoventuriaceae</taxon>
        <taxon>Verruconis</taxon>
    </lineage>
</organism>
<dbReference type="HOGENOM" id="CLU_826912_0_0_1"/>
<keyword evidence="4" id="KW-1185">Reference proteome</keyword>
<feature type="domain" description="2EXR" evidence="2">
    <location>
        <begin position="164"/>
        <end position="221"/>
    </location>
</feature>
<dbReference type="RefSeq" id="XP_016213467.1">
    <property type="nucleotide sequence ID" value="XM_016358848.1"/>
</dbReference>
<feature type="region of interest" description="Disordered" evidence="1">
    <location>
        <begin position="66"/>
        <end position="85"/>
    </location>
</feature>
<evidence type="ECO:0000256" key="1">
    <source>
        <dbReference type="SAM" id="MobiDB-lite"/>
    </source>
</evidence>
<evidence type="ECO:0000313" key="4">
    <source>
        <dbReference type="Proteomes" id="UP000053259"/>
    </source>
</evidence>
<proteinExistence type="predicted"/>
<dbReference type="PANTHER" id="PTHR42085">
    <property type="entry name" value="F-BOX DOMAIN-CONTAINING PROTEIN"/>
    <property type="match status" value="1"/>
</dbReference>
<reference evidence="3 4" key="1">
    <citation type="submission" date="2015-01" db="EMBL/GenBank/DDBJ databases">
        <title>The Genome Sequence of Ochroconis gallopava CBS43764.</title>
        <authorList>
            <consortium name="The Broad Institute Genomics Platform"/>
            <person name="Cuomo C."/>
            <person name="de Hoog S."/>
            <person name="Gorbushina A."/>
            <person name="Stielow B."/>
            <person name="Teixiera M."/>
            <person name="Abouelleil A."/>
            <person name="Chapman S.B."/>
            <person name="Priest M."/>
            <person name="Young S.K."/>
            <person name="Wortman J."/>
            <person name="Nusbaum C."/>
            <person name="Birren B."/>
        </authorList>
    </citation>
    <scope>NUCLEOTIDE SEQUENCE [LARGE SCALE GENOMIC DNA]</scope>
    <source>
        <strain evidence="3 4">CBS 43764</strain>
    </source>
</reference>
<dbReference type="VEuPathDB" id="FungiDB:PV09_05351"/>
<dbReference type="AlphaFoldDB" id="A0A0D2AA31"/>
<dbReference type="PANTHER" id="PTHR42085:SF2">
    <property type="entry name" value="F-BOX DOMAIN-CONTAINING PROTEIN"/>
    <property type="match status" value="1"/>
</dbReference>
<gene>
    <name evidence="3" type="ORF">PV09_05351</name>
</gene>
<dbReference type="InParanoid" id="A0A0D2AA31"/>
<dbReference type="Pfam" id="PF20150">
    <property type="entry name" value="2EXR"/>
    <property type="match status" value="1"/>
</dbReference>
<evidence type="ECO:0000259" key="2">
    <source>
        <dbReference type="Pfam" id="PF20150"/>
    </source>
</evidence>
<evidence type="ECO:0000313" key="3">
    <source>
        <dbReference type="EMBL" id="KIW03598.1"/>
    </source>
</evidence>
<dbReference type="InterPro" id="IPR038883">
    <property type="entry name" value="AN11006-like"/>
</dbReference>
<dbReference type="EMBL" id="KN847544">
    <property type="protein sequence ID" value="KIW03598.1"/>
    <property type="molecule type" value="Genomic_DNA"/>
</dbReference>
<accession>A0A0D2AA31</accession>
<dbReference type="Proteomes" id="UP000053259">
    <property type="component" value="Unassembled WGS sequence"/>
</dbReference>
<dbReference type="InterPro" id="IPR045518">
    <property type="entry name" value="2EXR"/>
</dbReference>
<name>A0A0D2AA31_9PEZI</name>
<dbReference type="OrthoDB" id="3650108at2759"/>
<dbReference type="GeneID" id="27313324"/>